<evidence type="ECO:0000313" key="8">
    <source>
        <dbReference type="EMBL" id="MDQ7906302.1"/>
    </source>
</evidence>
<dbReference type="SUPFAM" id="SSF48264">
    <property type="entry name" value="Cytochrome P450"/>
    <property type="match status" value="1"/>
</dbReference>
<dbReference type="InterPro" id="IPR001128">
    <property type="entry name" value="Cyt_P450"/>
</dbReference>
<keyword evidence="4" id="KW-0479">Metal-binding</keyword>
<dbReference type="CDD" id="cd11067">
    <property type="entry name" value="CYP152"/>
    <property type="match status" value="1"/>
</dbReference>
<dbReference type="Gene3D" id="1.10.630.10">
    <property type="entry name" value="Cytochrome P450"/>
    <property type="match status" value="1"/>
</dbReference>
<evidence type="ECO:0000313" key="9">
    <source>
        <dbReference type="Proteomes" id="UP001230908"/>
    </source>
</evidence>
<keyword evidence="6" id="KW-0408">Iron</keyword>
<evidence type="ECO:0000256" key="7">
    <source>
        <dbReference type="ARBA" id="ARBA00023033"/>
    </source>
</evidence>
<evidence type="ECO:0000256" key="3">
    <source>
        <dbReference type="ARBA" id="ARBA00022617"/>
    </source>
</evidence>
<dbReference type="InterPro" id="IPR036396">
    <property type="entry name" value="Cyt_P450_sf"/>
</dbReference>
<accession>A0ABU0ZIU8</accession>
<evidence type="ECO:0000256" key="1">
    <source>
        <dbReference type="ARBA" id="ARBA00001971"/>
    </source>
</evidence>
<dbReference type="Pfam" id="PF00067">
    <property type="entry name" value="p450"/>
    <property type="match status" value="1"/>
</dbReference>
<evidence type="ECO:0000256" key="5">
    <source>
        <dbReference type="ARBA" id="ARBA00023002"/>
    </source>
</evidence>
<organism evidence="8 9">
    <name type="scientific">Phytohabitans maris</name>
    <dbReference type="NCBI Taxonomy" id="3071409"/>
    <lineage>
        <taxon>Bacteria</taxon>
        <taxon>Bacillati</taxon>
        <taxon>Actinomycetota</taxon>
        <taxon>Actinomycetes</taxon>
        <taxon>Micromonosporales</taxon>
        <taxon>Micromonosporaceae</taxon>
    </lineage>
</organism>
<sequence length="414" mass="45653">MRPRVAGHPVRVIGFFLEGYGWLPNRRRRTTDGVVRTHLLGQRVTGLCGPDAARFFYEEANVHRHGALPGPVQDTLFGRGGVHGLDGVDHRLRKAMFMSMLTGEGVALLERHAVDAWEAAAETWVTRDRVVLFDETARVLARAVTPWAGVPLDEADGALAEDLVSMVDGFATAGPRHWRARQARGRRERWLAGVVARARTTSPAPAGSALAAIAEHLDAAGEPLDPHVAAVELLNVLRPTVAVCWFVTFAAHALHLWPEHRDRLRDGDPAYAEAFAHELRRFYPFAPFVGGRAARDLEWDGHRIPAGSLVVLDIYGQNHHPLLWPDPYGFAPGRFLERRIGPYELIPQGGGDPRTGHRCPGETVTVALLRTLLPMLARLEYTVPEQDVGIPLHRIPTRPSSGMVLSSVRVPVVR</sequence>
<dbReference type="EMBL" id="JAVHUY010000015">
    <property type="protein sequence ID" value="MDQ7906302.1"/>
    <property type="molecule type" value="Genomic_DNA"/>
</dbReference>
<proteinExistence type="inferred from homology"/>
<dbReference type="RefSeq" id="WP_308713573.1">
    <property type="nucleotide sequence ID" value="NZ_JAVHUY010000015.1"/>
</dbReference>
<comment type="cofactor">
    <cofactor evidence="1">
        <name>heme</name>
        <dbReference type="ChEBI" id="CHEBI:30413"/>
    </cofactor>
</comment>
<evidence type="ECO:0000256" key="4">
    <source>
        <dbReference type="ARBA" id="ARBA00022723"/>
    </source>
</evidence>
<name>A0ABU0ZIU8_9ACTN</name>
<protein>
    <submittedName>
        <fullName evidence="8">Cytochrome P450</fullName>
    </submittedName>
</protein>
<dbReference type="Proteomes" id="UP001230908">
    <property type="component" value="Unassembled WGS sequence"/>
</dbReference>
<gene>
    <name evidence="8" type="ORF">RB614_17450</name>
</gene>
<evidence type="ECO:0000256" key="2">
    <source>
        <dbReference type="ARBA" id="ARBA00010617"/>
    </source>
</evidence>
<keyword evidence="5" id="KW-0560">Oxidoreductase</keyword>
<reference evidence="8 9" key="1">
    <citation type="submission" date="2023-08" db="EMBL/GenBank/DDBJ databases">
        <title>Phytohabitans sansha sp. nov., isolated from marine sediment.</title>
        <authorList>
            <person name="Zhao Y."/>
            <person name="Yi K."/>
        </authorList>
    </citation>
    <scope>NUCLEOTIDE SEQUENCE [LARGE SCALE GENOMIC DNA]</scope>
    <source>
        <strain evidence="8 9">ZYX-F-186</strain>
    </source>
</reference>
<comment type="similarity">
    <text evidence="2">Belongs to the cytochrome P450 family.</text>
</comment>
<comment type="caution">
    <text evidence="8">The sequence shown here is derived from an EMBL/GenBank/DDBJ whole genome shotgun (WGS) entry which is preliminary data.</text>
</comment>
<keyword evidence="9" id="KW-1185">Reference proteome</keyword>
<dbReference type="PANTHER" id="PTHR24286:SF24">
    <property type="entry name" value="LANOSTEROL 14-ALPHA DEMETHYLASE"/>
    <property type="match status" value="1"/>
</dbReference>
<evidence type="ECO:0000256" key="6">
    <source>
        <dbReference type="ARBA" id="ARBA00023004"/>
    </source>
</evidence>
<keyword evidence="7" id="KW-0503">Monooxygenase</keyword>
<dbReference type="PANTHER" id="PTHR24286">
    <property type="entry name" value="CYTOCHROME P450 26"/>
    <property type="match status" value="1"/>
</dbReference>
<keyword evidence="3" id="KW-0349">Heme</keyword>